<dbReference type="Pfam" id="PF05621">
    <property type="entry name" value="TniB"/>
    <property type="match status" value="1"/>
</dbReference>
<accession>A0A1C7Z7I1</accession>
<evidence type="ECO:0000313" key="1">
    <source>
        <dbReference type="EMBL" id="OCR24155.1"/>
    </source>
</evidence>
<dbReference type="EMBL" id="LGSI01000049">
    <property type="protein sequence ID" value="OCR24155.1"/>
    <property type="molecule type" value="Genomic_DNA"/>
</dbReference>
<protein>
    <recommendedName>
        <fullName evidence="3">TniB protein</fullName>
    </recommendedName>
</protein>
<gene>
    <name evidence="1" type="ORF">AFK24_15460</name>
</gene>
<dbReference type="InterPro" id="IPR027417">
    <property type="entry name" value="P-loop_NTPase"/>
</dbReference>
<dbReference type="Gene3D" id="3.40.50.300">
    <property type="entry name" value="P-loop containing nucleotide triphosphate hydrolases"/>
    <property type="match status" value="1"/>
</dbReference>
<dbReference type="InterPro" id="IPR008868">
    <property type="entry name" value="TniB"/>
</dbReference>
<comment type="caution">
    <text evidence="1">The sequence shown here is derived from an EMBL/GenBank/DDBJ whole genome shotgun (WGS) entry which is preliminary data.</text>
</comment>
<evidence type="ECO:0000313" key="2">
    <source>
        <dbReference type="Proteomes" id="UP000093104"/>
    </source>
</evidence>
<dbReference type="AlphaFoldDB" id="A0A1C7Z7I1"/>
<reference evidence="1 2" key="1">
    <citation type="submission" date="2015-07" db="EMBL/GenBank/DDBJ databases">
        <title>Draft genome sequence of a diazotrophic, plant growth-promoting rhizobacterium of the Pseudomonas syringae complex.</title>
        <authorList>
            <person name="Patten C.L."/>
            <person name="Jeong H."/>
        </authorList>
    </citation>
    <scope>NUCLEOTIDE SEQUENCE [LARGE SCALE GENOMIC DNA]</scope>
    <source>
        <strain evidence="1 2">GR12-2</strain>
    </source>
</reference>
<sequence>MSHPGEQEDAKGLTKIIPCLYCRVPAHATIKELSLTMLHDLGSNATARESATMQHTIVRLLKTCQTRLVILDEFQHLAEKGADKTRAIMCDWVKTLLNESGIPVLLAGTPAFEKIADNNAQLSQRYPCRLRMENFRYGPAGANIGAEWRQVLAKLTSEMIRLGEIQNYIFLSDDYFALATYIYTGGNMRGLRHLLHAAFKSSLNRGDHTLIQADFLAAADRLTFLGQIKLSKNPFAASEAELHKILHKLI</sequence>
<proteinExistence type="predicted"/>
<name>A0A1C7Z7I1_PSESX</name>
<evidence type="ECO:0008006" key="3">
    <source>
        <dbReference type="Google" id="ProtNLM"/>
    </source>
</evidence>
<dbReference type="SUPFAM" id="SSF52540">
    <property type="entry name" value="P-loop containing nucleoside triphosphate hydrolases"/>
    <property type="match status" value="1"/>
</dbReference>
<dbReference type="Proteomes" id="UP000093104">
    <property type="component" value="Unassembled WGS sequence"/>
</dbReference>
<organism evidence="1 2">
    <name type="scientific">Pseudomonas syringae</name>
    <dbReference type="NCBI Taxonomy" id="317"/>
    <lineage>
        <taxon>Bacteria</taxon>
        <taxon>Pseudomonadati</taxon>
        <taxon>Pseudomonadota</taxon>
        <taxon>Gammaproteobacteria</taxon>
        <taxon>Pseudomonadales</taxon>
        <taxon>Pseudomonadaceae</taxon>
        <taxon>Pseudomonas</taxon>
    </lineage>
</organism>